<dbReference type="EMBL" id="JBBPBN010000012">
    <property type="protein sequence ID" value="KAK9027134.1"/>
    <property type="molecule type" value="Genomic_DNA"/>
</dbReference>
<dbReference type="PANTHER" id="PTHR18896:SF202">
    <property type="entry name" value="PHOSPHOLIPASE D ALPHA 3"/>
    <property type="match status" value="1"/>
</dbReference>
<dbReference type="SUPFAM" id="SSF56024">
    <property type="entry name" value="Phospholipase D/nuclease"/>
    <property type="match status" value="1"/>
</dbReference>
<feature type="domain" description="Phospholipase D C-terminal" evidence="3">
    <location>
        <begin position="382"/>
        <end position="454"/>
    </location>
</feature>
<comment type="caution">
    <text evidence="4">The sequence shown here is derived from an EMBL/GenBank/DDBJ whole genome shotgun (WGS) entry which is preliminary data.</text>
</comment>
<keyword evidence="2" id="KW-0443">Lipid metabolism</keyword>
<reference evidence="4 5" key="1">
    <citation type="journal article" date="2024" name="G3 (Bethesda)">
        <title>Genome assembly of Hibiscus sabdariffa L. provides insights into metabolisms of medicinal natural products.</title>
        <authorList>
            <person name="Kim T."/>
        </authorList>
    </citation>
    <scope>NUCLEOTIDE SEQUENCE [LARGE SCALE GENOMIC DNA]</scope>
    <source>
        <strain evidence="4">TK-2024</strain>
        <tissue evidence="4">Old leaves</tissue>
    </source>
</reference>
<proteinExistence type="predicted"/>
<dbReference type="Proteomes" id="UP001396334">
    <property type="component" value="Unassembled WGS sequence"/>
</dbReference>
<evidence type="ECO:0000256" key="1">
    <source>
        <dbReference type="ARBA" id="ARBA00022737"/>
    </source>
</evidence>
<accession>A0ABR2SPS4</accession>
<dbReference type="PANTHER" id="PTHR18896">
    <property type="entry name" value="PHOSPHOLIPASE D"/>
    <property type="match status" value="1"/>
</dbReference>
<name>A0ABR2SPS4_9ROSI</name>
<evidence type="ECO:0000313" key="5">
    <source>
        <dbReference type="Proteomes" id="UP001396334"/>
    </source>
</evidence>
<dbReference type="InterPro" id="IPR024632">
    <property type="entry name" value="PLipase_D_C"/>
</dbReference>
<evidence type="ECO:0000259" key="3">
    <source>
        <dbReference type="Pfam" id="PF12357"/>
    </source>
</evidence>
<organism evidence="4 5">
    <name type="scientific">Hibiscus sabdariffa</name>
    <name type="common">roselle</name>
    <dbReference type="NCBI Taxonomy" id="183260"/>
    <lineage>
        <taxon>Eukaryota</taxon>
        <taxon>Viridiplantae</taxon>
        <taxon>Streptophyta</taxon>
        <taxon>Embryophyta</taxon>
        <taxon>Tracheophyta</taxon>
        <taxon>Spermatophyta</taxon>
        <taxon>Magnoliopsida</taxon>
        <taxon>eudicotyledons</taxon>
        <taxon>Gunneridae</taxon>
        <taxon>Pentapetalae</taxon>
        <taxon>rosids</taxon>
        <taxon>malvids</taxon>
        <taxon>Malvales</taxon>
        <taxon>Malvaceae</taxon>
        <taxon>Malvoideae</taxon>
        <taxon>Hibiscus</taxon>
    </lineage>
</organism>
<sequence>MANEGVTVLILVWDDGTSVEEFKKNGLIATHDQETADYFKGTKVNFVLCPRNPGDGKSIIQGFETASMFTHHQKIVVTDGELPGGSPASGQSLVLSVKVQLLGTCCTISSSYGQMQVGTNGLIPRNKIEEIVNHPTLFTSLNDPETWNVQLFRSIDGGAAAGFPQAPDQAAELGLISRKDVTIDQSIQDDYINAIQRAKSFIYIENEYFLGSSFGWISQDIKVKDIGALHLIPKELSLKFVSKTEAGERFTVYIVIPMWPEGIPESRSVQAILDWHRDSMQIPGTISHFSALETRRPKRLENMYLLKNQNLIRITLERNRHDVDDEYIIIGSANINQRSMDGGRDSEIAMEAFQPHHIATDQKRDKGQIRIALWQEHLGLLDSSFQYPESLQCVNTVNSTADELWNMYSSETVGRDLPGHLPRHPIEINRIGGITALPNMELFPDTKARVLGTKAECLPVEKCLTFSKPFSKEENVETSWVGDDIICEKLSEFCFSLCNY</sequence>
<gene>
    <name evidence="4" type="ORF">V6N11_066978</name>
</gene>
<dbReference type="Pfam" id="PF12357">
    <property type="entry name" value="PLD_C"/>
    <property type="match status" value="1"/>
</dbReference>
<keyword evidence="5" id="KW-1185">Reference proteome</keyword>
<evidence type="ECO:0000313" key="4">
    <source>
        <dbReference type="EMBL" id="KAK9027134.1"/>
    </source>
</evidence>
<protein>
    <recommendedName>
        <fullName evidence="3">Phospholipase D C-terminal domain-containing protein</fullName>
    </recommendedName>
</protein>
<dbReference type="InterPro" id="IPR015679">
    <property type="entry name" value="PLipase_D_fam"/>
</dbReference>
<keyword evidence="1" id="KW-0677">Repeat</keyword>
<evidence type="ECO:0000256" key="2">
    <source>
        <dbReference type="ARBA" id="ARBA00023098"/>
    </source>
</evidence>